<proteinExistence type="predicted"/>
<feature type="compositionally biased region" description="Polar residues" evidence="1">
    <location>
        <begin position="47"/>
        <end position="58"/>
    </location>
</feature>
<dbReference type="GO" id="GO:0035092">
    <property type="term" value="P:sperm DNA condensation"/>
    <property type="evidence" value="ECO:0007669"/>
    <property type="project" value="EnsemblMetazoa"/>
</dbReference>
<dbReference type="GO" id="GO:0005634">
    <property type="term" value="C:nucleus"/>
    <property type="evidence" value="ECO:0007669"/>
    <property type="project" value="EnsemblMetazoa"/>
</dbReference>
<reference evidence="2 3" key="2">
    <citation type="journal article" date="2008" name="Bioinformatics">
        <title>Assembly reconciliation.</title>
        <authorList>
            <person name="Zimin A.V."/>
            <person name="Smith D.R."/>
            <person name="Sutton G."/>
            <person name="Yorke J.A."/>
        </authorList>
    </citation>
    <scope>NUCLEOTIDE SEQUENCE [LARGE SCALE GENOMIC DNA]</scope>
    <source>
        <strain evidence="2 3">TSC#14021-0224.01</strain>
    </source>
</reference>
<dbReference type="EMBL" id="CH954182">
    <property type="protein sequence ID" value="EDV53170.1"/>
    <property type="molecule type" value="Genomic_DNA"/>
</dbReference>
<dbReference type="InterPro" id="IPR024460">
    <property type="entry name" value="Protamine-like"/>
</dbReference>
<dbReference type="SUPFAM" id="SSF47095">
    <property type="entry name" value="HMG-box"/>
    <property type="match status" value="1"/>
</dbReference>
<dbReference type="Pfam" id="PF06382">
    <property type="entry name" value="Protamine_like"/>
    <property type="match status" value="2"/>
</dbReference>
<evidence type="ECO:0000313" key="2">
    <source>
        <dbReference type="EMBL" id="EDV53170.1"/>
    </source>
</evidence>
<organism evidence="2 3">
    <name type="scientific">Drosophila erecta</name>
    <name type="common">Fruit fly</name>
    <dbReference type="NCBI Taxonomy" id="7220"/>
    <lineage>
        <taxon>Eukaryota</taxon>
        <taxon>Metazoa</taxon>
        <taxon>Ecdysozoa</taxon>
        <taxon>Arthropoda</taxon>
        <taxon>Hexapoda</taxon>
        <taxon>Insecta</taxon>
        <taxon>Pterygota</taxon>
        <taxon>Neoptera</taxon>
        <taxon>Endopterygota</taxon>
        <taxon>Diptera</taxon>
        <taxon>Brachycera</taxon>
        <taxon>Muscomorpha</taxon>
        <taxon>Ephydroidea</taxon>
        <taxon>Drosophilidae</taxon>
        <taxon>Drosophila</taxon>
        <taxon>Sophophora</taxon>
    </lineage>
</organism>
<dbReference type="HOGENOM" id="CLU_107752_0_0_1"/>
<sequence>MVRYAAKQWNQLSVVEKEYFKKKPTAVLKGAPQSVACEPKSEVAEKTAQQSPCPRQSPSARQRKSDRSSSRSRALCRSVNSRTRGKPSPPQTKRSVSHLGSAVAYIHFLRKFQRKNPELATTDLLKTATRLWCRLDESQRHAFESPLWIVQITESK</sequence>
<name>B3P5C0_DROER</name>
<protein>
    <submittedName>
        <fullName evidence="2">GG11700</fullName>
    </submittedName>
</protein>
<reference evidence="2 3" key="1">
    <citation type="journal article" date="2007" name="Nature">
        <title>Evolution of genes and genomes on the Drosophila phylogeny.</title>
        <authorList>
            <consortium name="Drosophila 12 Genomes Consortium"/>
            <person name="Clark A.G."/>
            <person name="Eisen M.B."/>
            <person name="Smith D.R."/>
            <person name="Bergman C.M."/>
            <person name="Oliver B."/>
            <person name="Markow T.A."/>
            <person name="Kaufman T.C."/>
            <person name="Kellis M."/>
            <person name="Gelbart W."/>
            <person name="Iyer V.N."/>
            <person name="Pollard D.A."/>
            <person name="Sackton T.B."/>
            <person name="Larracuente A.M."/>
            <person name="Singh N.D."/>
            <person name="Abad J.P."/>
            <person name="Abt D.N."/>
            <person name="Adryan B."/>
            <person name="Aguade M."/>
            <person name="Akashi H."/>
            <person name="Anderson W.W."/>
            <person name="Aquadro C.F."/>
            <person name="Ardell D.H."/>
            <person name="Arguello R."/>
            <person name="Artieri C.G."/>
            <person name="Barbash D.A."/>
            <person name="Barker D."/>
            <person name="Barsanti P."/>
            <person name="Batterham P."/>
            <person name="Batzoglou S."/>
            <person name="Begun D."/>
            <person name="Bhutkar A."/>
            <person name="Blanco E."/>
            <person name="Bosak S.A."/>
            <person name="Bradley R.K."/>
            <person name="Brand A.D."/>
            <person name="Brent M.R."/>
            <person name="Brooks A.N."/>
            <person name="Brown R.H."/>
            <person name="Butlin R.K."/>
            <person name="Caggese C."/>
            <person name="Calvi B.R."/>
            <person name="Bernardo de Carvalho A."/>
            <person name="Caspi A."/>
            <person name="Castrezana S."/>
            <person name="Celniker S.E."/>
            <person name="Chang J.L."/>
            <person name="Chapple C."/>
            <person name="Chatterji S."/>
            <person name="Chinwalla A."/>
            <person name="Civetta A."/>
            <person name="Clifton S.W."/>
            <person name="Comeron J.M."/>
            <person name="Costello J.C."/>
            <person name="Coyne J.A."/>
            <person name="Daub J."/>
            <person name="David R.G."/>
            <person name="Delcher A.L."/>
            <person name="Delehaunty K."/>
            <person name="Do C.B."/>
            <person name="Ebling H."/>
            <person name="Edwards K."/>
            <person name="Eickbush T."/>
            <person name="Evans J.D."/>
            <person name="Filipski A."/>
            <person name="Findeiss S."/>
            <person name="Freyhult E."/>
            <person name="Fulton L."/>
            <person name="Fulton R."/>
            <person name="Garcia A.C."/>
            <person name="Gardiner A."/>
            <person name="Garfield D.A."/>
            <person name="Garvin B.E."/>
            <person name="Gibson G."/>
            <person name="Gilbert D."/>
            <person name="Gnerre S."/>
            <person name="Godfrey J."/>
            <person name="Good R."/>
            <person name="Gotea V."/>
            <person name="Gravely B."/>
            <person name="Greenberg A.J."/>
            <person name="Griffiths-Jones S."/>
            <person name="Gross S."/>
            <person name="Guigo R."/>
            <person name="Gustafson E.A."/>
            <person name="Haerty W."/>
            <person name="Hahn M.W."/>
            <person name="Halligan D.L."/>
            <person name="Halpern A.L."/>
            <person name="Halter G.M."/>
            <person name="Han M.V."/>
            <person name="Heger A."/>
            <person name="Hillier L."/>
            <person name="Hinrichs A.S."/>
            <person name="Holmes I."/>
            <person name="Hoskins R.A."/>
            <person name="Hubisz M.J."/>
            <person name="Hultmark D."/>
            <person name="Huntley M.A."/>
            <person name="Jaffe D.B."/>
            <person name="Jagadeeshan S."/>
            <person name="Jeck W.R."/>
            <person name="Johnson J."/>
            <person name="Jones C.D."/>
            <person name="Jordan W.C."/>
            <person name="Karpen G.H."/>
            <person name="Kataoka E."/>
            <person name="Keightley P.D."/>
            <person name="Kheradpour P."/>
            <person name="Kirkness E.F."/>
            <person name="Koerich L.B."/>
            <person name="Kristiansen K."/>
            <person name="Kudrna D."/>
            <person name="Kulathinal R.J."/>
            <person name="Kumar S."/>
            <person name="Kwok R."/>
            <person name="Lander E."/>
            <person name="Langley C.H."/>
            <person name="Lapoint R."/>
            <person name="Lazzaro B.P."/>
            <person name="Lee S.J."/>
            <person name="Levesque L."/>
            <person name="Li R."/>
            <person name="Lin C.F."/>
            <person name="Lin M.F."/>
            <person name="Lindblad-Toh K."/>
            <person name="Llopart A."/>
            <person name="Long M."/>
            <person name="Low L."/>
            <person name="Lozovsky E."/>
            <person name="Lu J."/>
            <person name="Luo M."/>
            <person name="Machado C.A."/>
            <person name="Makalowski W."/>
            <person name="Marzo M."/>
            <person name="Matsuda M."/>
            <person name="Matzkin L."/>
            <person name="McAllister B."/>
            <person name="McBride C.S."/>
            <person name="McKernan B."/>
            <person name="McKernan K."/>
            <person name="Mendez-Lago M."/>
            <person name="Minx P."/>
            <person name="Mollenhauer M.U."/>
            <person name="Montooth K."/>
            <person name="Mount S.M."/>
            <person name="Mu X."/>
            <person name="Myers E."/>
            <person name="Negre B."/>
            <person name="Newfeld S."/>
            <person name="Nielsen R."/>
            <person name="Noor M.A."/>
            <person name="O'Grady P."/>
            <person name="Pachter L."/>
            <person name="Papaceit M."/>
            <person name="Parisi M.J."/>
            <person name="Parisi M."/>
            <person name="Parts L."/>
            <person name="Pedersen J.S."/>
            <person name="Pesole G."/>
            <person name="Phillippy A.M."/>
            <person name="Ponting C.P."/>
            <person name="Pop M."/>
            <person name="Porcelli D."/>
            <person name="Powell J.R."/>
            <person name="Prohaska S."/>
            <person name="Pruitt K."/>
            <person name="Puig M."/>
            <person name="Quesneville H."/>
            <person name="Ram K.R."/>
            <person name="Rand D."/>
            <person name="Rasmussen M.D."/>
            <person name="Reed L.K."/>
            <person name="Reenan R."/>
            <person name="Reily A."/>
            <person name="Remington K.A."/>
            <person name="Rieger T.T."/>
            <person name="Ritchie M.G."/>
            <person name="Robin C."/>
            <person name="Rogers Y.H."/>
            <person name="Rohde C."/>
            <person name="Rozas J."/>
            <person name="Rubenfield M.J."/>
            <person name="Ruiz A."/>
            <person name="Russo S."/>
            <person name="Salzberg S.L."/>
            <person name="Sanchez-Gracia A."/>
            <person name="Saranga D.J."/>
            <person name="Sato H."/>
            <person name="Schaeffer S.W."/>
            <person name="Schatz M.C."/>
            <person name="Schlenke T."/>
            <person name="Schwartz R."/>
            <person name="Segarra C."/>
            <person name="Singh R.S."/>
            <person name="Sirot L."/>
            <person name="Sirota M."/>
            <person name="Sisneros N.B."/>
            <person name="Smith C.D."/>
            <person name="Smith T.F."/>
            <person name="Spieth J."/>
            <person name="Stage D.E."/>
            <person name="Stark A."/>
            <person name="Stephan W."/>
            <person name="Strausberg R.L."/>
            <person name="Strempel S."/>
            <person name="Sturgill D."/>
            <person name="Sutton G."/>
            <person name="Sutton G.G."/>
            <person name="Tao W."/>
            <person name="Teichmann S."/>
            <person name="Tobari Y.N."/>
            <person name="Tomimura Y."/>
            <person name="Tsolas J.M."/>
            <person name="Valente V.L."/>
            <person name="Venter E."/>
            <person name="Venter J.C."/>
            <person name="Vicario S."/>
            <person name="Vieira F.G."/>
            <person name="Vilella A.J."/>
            <person name="Villasante A."/>
            <person name="Walenz B."/>
            <person name="Wang J."/>
            <person name="Wasserman M."/>
            <person name="Watts T."/>
            <person name="Wilson D."/>
            <person name="Wilson R.K."/>
            <person name="Wing R.A."/>
            <person name="Wolfner M.F."/>
            <person name="Wong A."/>
            <person name="Wong G.K."/>
            <person name="Wu C.I."/>
            <person name="Wu G."/>
            <person name="Yamamoto D."/>
            <person name="Yang H.P."/>
            <person name="Yang S.P."/>
            <person name="Yorke J.A."/>
            <person name="Yoshida K."/>
            <person name="Zdobnov E."/>
            <person name="Zhang P."/>
            <person name="Zhang Y."/>
            <person name="Zimin A.V."/>
            <person name="Baldwin J."/>
            <person name="Abdouelleil A."/>
            <person name="Abdulkadir J."/>
            <person name="Abebe A."/>
            <person name="Abera B."/>
            <person name="Abreu J."/>
            <person name="Acer S.C."/>
            <person name="Aftuck L."/>
            <person name="Alexander A."/>
            <person name="An P."/>
            <person name="Anderson E."/>
            <person name="Anderson S."/>
            <person name="Arachi H."/>
            <person name="Azer M."/>
            <person name="Bachantsang P."/>
            <person name="Barry A."/>
            <person name="Bayul T."/>
            <person name="Berlin A."/>
            <person name="Bessette D."/>
            <person name="Bloom T."/>
            <person name="Blye J."/>
            <person name="Boguslavskiy L."/>
            <person name="Bonnet C."/>
            <person name="Boukhgalter B."/>
            <person name="Bourzgui I."/>
            <person name="Brown A."/>
            <person name="Cahill P."/>
            <person name="Channer S."/>
            <person name="Cheshatsang Y."/>
            <person name="Chuda L."/>
            <person name="Citroen M."/>
            <person name="Collymore A."/>
            <person name="Cooke P."/>
            <person name="Costello M."/>
            <person name="D'Aco K."/>
            <person name="Daza R."/>
            <person name="De Haan G."/>
            <person name="DeGray S."/>
            <person name="DeMaso C."/>
            <person name="Dhargay N."/>
            <person name="Dooley K."/>
            <person name="Dooley E."/>
            <person name="Doricent M."/>
            <person name="Dorje P."/>
            <person name="Dorjee K."/>
            <person name="Dupes A."/>
            <person name="Elong R."/>
            <person name="Falk J."/>
            <person name="Farina A."/>
            <person name="Faro S."/>
            <person name="Ferguson D."/>
            <person name="Fisher S."/>
            <person name="Foley C.D."/>
            <person name="Franke A."/>
            <person name="Friedrich D."/>
            <person name="Gadbois L."/>
            <person name="Gearin G."/>
            <person name="Gearin C.R."/>
            <person name="Giannoukos G."/>
            <person name="Goode T."/>
            <person name="Graham J."/>
            <person name="Grandbois E."/>
            <person name="Grewal S."/>
            <person name="Gyaltsen K."/>
            <person name="Hafez N."/>
            <person name="Hagos B."/>
            <person name="Hall J."/>
            <person name="Henson C."/>
            <person name="Hollinger A."/>
            <person name="Honan T."/>
            <person name="Huard M.D."/>
            <person name="Hughes L."/>
            <person name="Hurhula B."/>
            <person name="Husby M.E."/>
            <person name="Kamat A."/>
            <person name="Kanga B."/>
            <person name="Kashin S."/>
            <person name="Khazanovich D."/>
            <person name="Kisner P."/>
            <person name="Lance K."/>
            <person name="Lara M."/>
            <person name="Lee W."/>
            <person name="Lennon N."/>
            <person name="Letendre F."/>
            <person name="LeVine R."/>
            <person name="Lipovsky A."/>
            <person name="Liu X."/>
            <person name="Liu J."/>
            <person name="Liu S."/>
            <person name="Lokyitsang T."/>
            <person name="Lokyitsang Y."/>
            <person name="Lubonja R."/>
            <person name="Lui A."/>
            <person name="MacDonald P."/>
            <person name="Magnisalis V."/>
            <person name="Maru K."/>
            <person name="Matthews C."/>
            <person name="McCusker W."/>
            <person name="McDonough S."/>
            <person name="Mehta T."/>
            <person name="Meldrim J."/>
            <person name="Meneus L."/>
            <person name="Mihai O."/>
            <person name="Mihalev A."/>
            <person name="Mihova T."/>
            <person name="Mittelman R."/>
            <person name="Mlenga V."/>
            <person name="Montmayeur A."/>
            <person name="Mulrain L."/>
            <person name="Navidi A."/>
            <person name="Naylor J."/>
            <person name="Negash T."/>
            <person name="Nguyen T."/>
            <person name="Nguyen N."/>
            <person name="Nicol R."/>
            <person name="Norbu C."/>
            <person name="Norbu N."/>
            <person name="Novod N."/>
            <person name="O'Neill B."/>
            <person name="Osman S."/>
            <person name="Markiewicz E."/>
            <person name="Oyono O.L."/>
            <person name="Patti C."/>
            <person name="Phunkhang P."/>
            <person name="Pierre F."/>
            <person name="Priest M."/>
            <person name="Raghuraman S."/>
            <person name="Rege F."/>
            <person name="Reyes R."/>
            <person name="Rise C."/>
            <person name="Rogov P."/>
            <person name="Ross K."/>
            <person name="Ryan E."/>
            <person name="Settipalli S."/>
            <person name="Shea T."/>
            <person name="Sherpa N."/>
            <person name="Shi L."/>
            <person name="Shih D."/>
            <person name="Sparrow T."/>
            <person name="Spaulding J."/>
            <person name="Stalker J."/>
            <person name="Stange-Thomann N."/>
            <person name="Stavropoulos S."/>
            <person name="Stone C."/>
            <person name="Strader C."/>
            <person name="Tesfaye S."/>
            <person name="Thomson T."/>
            <person name="Thoulutsang Y."/>
            <person name="Thoulutsang D."/>
            <person name="Topham K."/>
            <person name="Topping I."/>
            <person name="Tsamla T."/>
            <person name="Vassiliev H."/>
            <person name="Vo A."/>
            <person name="Wangchuk T."/>
            <person name="Wangdi T."/>
            <person name="Weiand M."/>
            <person name="Wilkinson J."/>
            <person name="Wilson A."/>
            <person name="Yadav S."/>
            <person name="Young G."/>
            <person name="Yu Q."/>
            <person name="Zembek L."/>
            <person name="Zhong D."/>
            <person name="Zimmer A."/>
            <person name="Zwirko Z."/>
            <person name="Jaffe D.B."/>
            <person name="Alvarez P."/>
            <person name="Brockman W."/>
            <person name="Butler J."/>
            <person name="Chin C."/>
            <person name="Gnerre S."/>
            <person name="Grabherr M."/>
            <person name="Kleber M."/>
            <person name="Mauceli E."/>
            <person name="MacCallum I."/>
        </authorList>
    </citation>
    <scope>NUCLEOTIDE SEQUENCE [LARGE SCALE GENOMIC DNA]</scope>
    <source>
        <strain evidence="2 3">TSC#14021-0224.01</strain>
    </source>
</reference>
<dbReference type="OMA" id="PQEVESH"/>
<dbReference type="InterPro" id="IPR036910">
    <property type="entry name" value="HMG_box_dom_sf"/>
</dbReference>
<dbReference type="KEGG" id="der:6554336"/>
<dbReference type="PhylomeDB" id="B3P5C0"/>
<feature type="region of interest" description="Disordered" evidence="1">
    <location>
        <begin position="30"/>
        <end position="98"/>
    </location>
</feature>
<gene>
    <name evidence="2" type="primary">Dere\GG11700</name>
    <name evidence="2" type="ORF">Dere_GG11700</name>
</gene>
<dbReference type="OrthoDB" id="7871070at2759"/>
<dbReference type="AlphaFoldDB" id="B3P5C0"/>
<keyword evidence="3" id="KW-1185">Reference proteome</keyword>
<evidence type="ECO:0000313" key="3">
    <source>
        <dbReference type="Proteomes" id="UP000008711"/>
    </source>
</evidence>
<accession>B3P5C0</accession>
<evidence type="ECO:0000256" key="1">
    <source>
        <dbReference type="SAM" id="MobiDB-lite"/>
    </source>
</evidence>
<dbReference type="Proteomes" id="UP000008711">
    <property type="component" value="Unassembled WGS sequence"/>
</dbReference>